<evidence type="ECO:0000313" key="3">
    <source>
        <dbReference type="EMBL" id="QLG60895.1"/>
    </source>
</evidence>
<feature type="compositionally biased region" description="Basic and acidic residues" evidence="1">
    <location>
        <begin position="126"/>
        <end position="142"/>
    </location>
</feature>
<gene>
    <name evidence="3" type="ORF">HUG12_03710</name>
</gene>
<name>A0A7D5L9J3_9EURY</name>
<dbReference type="KEGG" id="halu:HUG12_03710"/>
<reference evidence="3 4" key="1">
    <citation type="submission" date="2020-06" db="EMBL/GenBank/DDBJ databases">
        <title>NJ-3-1, isolated from saline soil.</title>
        <authorList>
            <person name="Cui H.L."/>
            <person name="Shi X."/>
        </authorList>
    </citation>
    <scope>NUCLEOTIDE SEQUENCE [LARGE SCALE GENOMIC DNA]</scope>
    <source>
        <strain evidence="3 4">NJ-3-1</strain>
    </source>
</reference>
<dbReference type="AlphaFoldDB" id="A0A7D5L9J3"/>
<dbReference type="GeneID" id="56036535"/>
<feature type="compositionally biased region" description="Acidic residues" evidence="1">
    <location>
        <begin position="143"/>
        <end position="153"/>
    </location>
</feature>
<keyword evidence="2" id="KW-1133">Transmembrane helix</keyword>
<proteinExistence type="predicted"/>
<organism evidence="3 4">
    <name type="scientific">Halorarum salinum</name>
    <dbReference type="NCBI Taxonomy" id="2743089"/>
    <lineage>
        <taxon>Archaea</taxon>
        <taxon>Methanobacteriati</taxon>
        <taxon>Methanobacteriota</taxon>
        <taxon>Stenosarchaea group</taxon>
        <taxon>Halobacteria</taxon>
        <taxon>Halobacteriales</taxon>
        <taxon>Haloferacaceae</taxon>
        <taxon>Halorarum</taxon>
    </lineage>
</organism>
<evidence type="ECO:0000256" key="1">
    <source>
        <dbReference type="SAM" id="MobiDB-lite"/>
    </source>
</evidence>
<keyword evidence="2" id="KW-0812">Transmembrane</keyword>
<dbReference type="RefSeq" id="WP_179267481.1">
    <property type="nucleotide sequence ID" value="NZ_CP058579.1"/>
</dbReference>
<evidence type="ECO:0000313" key="4">
    <source>
        <dbReference type="Proteomes" id="UP000509626"/>
    </source>
</evidence>
<dbReference type="EMBL" id="CP058579">
    <property type="protein sequence ID" value="QLG60895.1"/>
    <property type="molecule type" value="Genomic_DNA"/>
</dbReference>
<dbReference type="Pfam" id="PF17647">
    <property type="entry name" value="DUF5518"/>
    <property type="match status" value="1"/>
</dbReference>
<accession>A0A7D5L9J3</accession>
<evidence type="ECO:0000256" key="2">
    <source>
        <dbReference type="SAM" id="Phobius"/>
    </source>
</evidence>
<feature type="transmembrane region" description="Helical" evidence="2">
    <location>
        <begin position="48"/>
        <end position="74"/>
    </location>
</feature>
<keyword evidence="2" id="KW-0472">Membrane</keyword>
<feature type="region of interest" description="Disordered" evidence="1">
    <location>
        <begin position="118"/>
        <end position="168"/>
    </location>
</feature>
<protein>
    <submittedName>
        <fullName evidence="3">DUF5518 domain-containing protein</fullName>
    </submittedName>
</protein>
<sequence>MASDDTLTNALIGAVASVVLVFLPFSPALGGALAGYLQGPDTDEGLRVGALSGVIAAVPIALLAVLAGAFFLAVAPSRAAVVFLLFVVVALLFALAYAVGLGALGGLLGSYLREEFEGPTGTPPERLGRDPSPEATEFHEPTVDDEPVTDDEPTGSGGGKSTDDERLY</sequence>
<dbReference type="InterPro" id="IPR040493">
    <property type="entry name" value="DUF5518"/>
</dbReference>
<dbReference type="Proteomes" id="UP000509626">
    <property type="component" value="Chromosome"/>
</dbReference>
<feature type="transmembrane region" description="Helical" evidence="2">
    <location>
        <begin position="12"/>
        <end position="36"/>
    </location>
</feature>
<keyword evidence="4" id="KW-1185">Reference proteome</keyword>
<feature type="transmembrane region" description="Helical" evidence="2">
    <location>
        <begin position="80"/>
        <end position="104"/>
    </location>
</feature>